<reference evidence="2" key="2">
    <citation type="submission" date="2010-07" db="EMBL/GenBank/DDBJ databases">
        <authorList>
            <consortium name="The Broad Institute Genome Sequencing Platform"/>
            <consortium name="Broad Institute Genome Sequencing Center for Infectious Disease"/>
            <person name="Ma L.-J."/>
            <person name="Dead R."/>
            <person name="Young S."/>
            <person name="Zeng Q."/>
            <person name="Koehrsen M."/>
            <person name="Alvarado L."/>
            <person name="Berlin A."/>
            <person name="Chapman S.B."/>
            <person name="Chen Z."/>
            <person name="Freedman E."/>
            <person name="Gellesch M."/>
            <person name="Goldberg J."/>
            <person name="Griggs A."/>
            <person name="Gujja S."/>
            <person name="Heilman E.R."/>
            <person name="Heiman D."/>
            <person name="Hepburn T."/>
            <person name="Howarth C."/>
            <person name="Jen D."/>
            <person name="Larson L."/>
            <person name="Mehta T."/>
            <person name="Neiman D."/>
            <person name="Pearson M."/>
            <person name="Roberts A."/>
            <person name="Saif S."/>
            <person name="Shea T."/>
            <person name="Shenoy N."/>
            <person name="Sisk P."/>
            <person name="Stolte C."/>
            <person name="Sykes S."/>
            <person name="Walk T."/>
            <person name="White J."/>
            <person name="Yandava C."/>
            <person name="Haas B."/>
            <person name="Nusbaum C."/>
            <person name="Birren B."/>
        </authorList>
    </citation>
    <scope>NUCLEOTIDE SEQUENCE</scope>
    <source>
        <strain evidence="2">R3-111a-1</strain>
    </source>
</reference>
<feature type="chain" id="PRO_5015094181" evidence="1">
    <location>
        <begin position="20"/>
        <end position="60"/>
    </location>
</feature>
<evidence type="ECO:0000313" key="4">
    <source>
        <dbReference type="Proteomes" id="UP000006039"/>
    </source>
</evidence>
<dbReference type="EMBL" id="GL385395">
    <property type="protein sequence ID" value="EJT81755.1"/>
    <property type="molecule type" value="Genomic_DNA"/>
</dbReference>
<reference evidence="2" key="3">
    <citation type="submission" date="2010-09" db="EMBL/GenBank/DDBJ databases">
        <title>Annotation of Gaeumannomyces graminis var. tritici R3-111a-1.</title>
        <authorList>
            <consortium name="The Broad Institute Genome Sequencing Platform"/>
            <person name="Ma L.-J."/>
            <person name="Dead R."/>
            <person name="Young S.K."/>
            <person name="Zeng Q."/>
            <person name="Gargeya S."/>
            <person name="Fitzgerald M."/>
            <person name="Haas B."/>
            <person name="Abouelleil A."/>
            <person name="Alvarado L."/>
            <person name="Arachchi H.M."/>
            <person name="Berlin A."/>
            <person name="Brown A."/>
            <person name="Chapman S.B."/>
            <person name="Chen Z."/>
            <person name="Dunbar C."/>
            <person name="Freedman E."/>
            <person name="Gearin G."/>
            <person name="Gellesch M."/>
            <person name="Goldberg J."/>
            <person name="Griggs A."/>
            <person name="Gujja S."/>
            <person name="Heiman D."/>
            <person name="Howarth C."/>
            <person name="Larson L."/>
            <person name="Lui A."/>
            <person name="MacDonald P.J.P."/>
            <person name="Mehta T."/>
            <person name="Montmayeur A."/>
            <person name="Murphy C."/>
            <person name="Neiman D."/>
            <person name="Pearson M."/>
            <person name="Priest M."/>
            <person name="Roberts A."/>
            <person name="Saif S."/>
            <person name="Shea T."/>
            <person name="Shenoy N."/>
            <person name="Sisk P."/>
            <person name="Stolte C."/>
            <person name="Sykes S."/>
            <person name="Yandava C."/>
            <person name="Wortman J."/>
            <person name="Nusbaum C."/>
            <person name="Birren B."/>
        </authorList>
    </citation>
    <scope>NUCLEOTIDE SEQUENCE</scope>
    <source>
        <strain evidence="2">R3-111a-1</strain>
    </source>
</reference>
<organism evidence="2">
    <name type="scientific">Gaeumannomyces tritici (strain R3-111a-1)</name>
    <name type="common">Wheat and barley take-all root rot fungus</name>
    <name type="synonym">Gaeumannomyces graminis var. tritici</name>
    <dbReference type="NCBI Taxonomy" id="644352"/>
    <lineage>
        <taxon>Eukaryota</taxon>
        <taxon>Fungi</taxon>
        <taxon>Dikarya</taxon>
        <taxon>Ascomycota</taxon>
        <taxon>Pezizomycotina</taxon>
        <taxon>Sordariomycetes</taxon>
        <taxon>Sordariomycetidae</taxon>
        <taxon>Magnaporthales</taxon>
        <taxon>Magnaporthaceae</taxon>
        <taxon>Gaeumannomyces</taxon>
    </lineage>
</organism>
<keyword evidence="4" id="KW-1185">Reference proteome</keyword>
<evidence type="ECO:0000256" key="1">
    <source>
        <dbReference type="SAM" id="SignalP"/>
    </source>
</evidence>
<protein>
    <submittedName>
        <fullName evidence="2 3">Uncharacterized protein</fullName>
    </submittedName>
</protein>
<dbReference type="Proteomes" id="UP000006039">
    <property type="component" value="Unassembled WGS sequence"/>
</dbReference>
<dbReference type="GeneID" id="20342188"/>
<dbReference type="EnsemblFungi" id="EJT81755">
    <property type="protein sequence ID" value="EJT81755"/>
    <property type="gene ID" value="GGTG_01730"/>
</dbReference>
<dbReference type="VEuPathDB" id="FungiDB:GGTG_01730"/>
<name>J3NKE8_GAET3</name>
<dbReference type="RefSeq" id="XP_009217764.1">
    <property type="nucleotide sequence ID" value="XM_009219500.1"/>
</dbReference>
<feature type="signal peptide" evidence="1">
    <location>
        <begin position="1"/>
        <end position="19"/>
    </location>
</feature>
<accession>J3NKE8</accession>
<evidence type="ECO:0000313" key="3">
    <source>
        <dbReference type="EnsemblFungi" id="EJT81755"/>
    </source>
</evidence>
<reference evidence="4" key="1">
    <citation type="submission" date="2010-07" db="EMBL/GenBank/DDBJ databases">
        <title>The genome sequence of Gaeumannomyces graminis var. tritici strain R3-111a-1.</title>
        <authorList>
            <consortium name="The Broad Institute Genome Sequencing Platform"/>
            <person name="Ma L.-J."/>
            <person name="Dead R."/>
            <person name="Young S."/>
            <person name="Zeng Q."/>
            <person name="Koehrsen M."/>
            <person name="Alvarado L."/>
            <person name="Berlin A."/>
            <person name="Chapman S.B."/>
            <person name="Chen Z."/>
            <person name="Freedman E."/>
            <person name="Gellesch M."/>
            <person name="Goldberg J."/>
            <person name="Griggs A."/>
            <person name="Gujja S."/>
            <person name="Heilman E.R."/>
            <person name="Heiman D."/>
            <person name="Hepburn T."/>
            <person name="Howarth C."/>
            <person name="Jen D."/>
            <person name="Larson L."/>
            <person name="Mehta T."/>
            <person name="Neiman D."/>
            <person name="Pearson M."/>
            <person name="Roberts A."/>
            <person name="Saif S."/>
            <person name="Shea T."/>
            <person name="Shenoy N."/>
            <person name="Sisk P."/>
            <person name="Stolte C."/>
            <person name="Sykes S."/>
            <person name="Walk T."/>
            <person name="White J."/>
            <person name="Yandava C."/>
            <person name="Haas B."/>
            <person name="Nusbaum C."/>
            <person name="Birren B."/>
        </authorList>
    </citation>
    <scope>NUCLEOTIDE SEQUENCE [LARGE SCALE GENOMIC DNA]</scope>
    <source>
        <strain evidence="4">R3-111a-1</strain>
    </source>
</reference>
<gene>
    <name evidence="3" type="primary">20342188</name>
    <name evidence="2" type="ORF">GGTG_01730</name>
</gene>
<reference evidence="3" key="4">
    <citation type="journal article" date="2015" name="G3 (Bethesda)">
        <title>Genome sequences of three phytopathogenic species of the Magnaporthaceae family of fungi.</title>
        <authorList>
            <person name="Okagaki L.H."/>
            <person name="Nunes C.C."/>
            <person name="Sailsbery J."/>
            <person name="Clay B."/>
            <person name="Brown D."/>
            <person name="John T."/>
            <person name="Oh Y."/>
            <person name="Young N."/>
            <person name="Fitzgerald M."/>
            <person name="Haas B.J."/>
            <person name="Zeng Q."/>
            <person name="Young S."/>
            <person name="Adiconis X."/>
            <person name="Fan L."/>
            <person name="Levin J.Z."/>
            <person name="Mitchell T.K."/>
            <person name="Okubara P.A."/>
            <person name="Farman M.L."/>
            <person name="Kohn L.M."/>
            <person name="Birren B."/>
            <person name="Ma L.-J."/>
            <person name="Dean R.A."/>
        </authorList>
    </citation>
    <scope>NUCLEOTIDE SEQUENCE</scope>
    <source>
        <strain evidence="3">R3-111a-1</strain>
    </source>
</reference>
<reference evidence="3" key="5">
    <citation type="submission" date="2018-04" db="UniProtKB">
        <authorList>
            <consortium name="EnsemblFungi"/>
        </authorList>
    </citation>
    <scope>IDENTIFICATION</scope>
    <source>
        <strain evidence="3">R3-111a-1</strain>
    </source>
</reference>
<proteinExistence type="predicted"/>
<dbReference type="HOGENOM" id="CLU_193946_0_0_1"/>
<keyword evidence="1" id="KW-0732">Signal</keyword>
<dbReference type="AlphaFoldDB" id="J3NKE8"/>
<evidence type="ECO:0000313" key="2">
    <source>
        <dbReference type="EMBL" id="EJT81755.1"/>
    </source>
</evidence>
<sequence length="60" mass="6793">MRFNIVLVSFLMVVVFTYGLNAKASVRTHNGFEKLKCTNTGAFVNSNFNLQKAFFAIFPK</sequence>